<evidence type="ECO:0000256" key="1">
    <source>
        <dbReference type="SAM" id="MobiDB-lite"/>
    </source>
</evidence>
<sequence>MRKNAYSFKTEMTDKTRTTIEAPAPGADVSEPVAEVAVRKSSRSREIAAKKLSAATDTSAATCAATLFSLPSFCSAMQNTSP</sequence>
<evidence type="ECO:0000313" key="3">
    <source>
        <dbReference type="Proteomes" id="UP000284702"/>
    </source>
</evidence>
<proteinExistence type="predicted"/>
<evidence type="ECO:0000313" key="2">
    <source>
        <dbReference type="EMBL" id="RQM27008.1"/>
    </source>
</evidence>
<protein>
    <submittedName>
        <fullName evidence="2">Uncharacterized protein</fullName>
    </submittedName>
</protein>
<keyword evidence="3" id="KW-1185">Reference proteome</keyword>
<accession>A0A3R7YDD1</accession>
<reference evidence="2" key="1">
    <citation type="submission" date="2018-07" db="EMBL/GenBank/DDBJ databases">
        <title>Annotation of Aphanomyces astaci genome assembly.</title>
        <authorList>
            <person name="Studholme D.J."/>
        </authorList>
    </citation>
    <scope>NUCLEOTIDE SEQUENCE [LARGE SCALE GENOMIC DNA]</scope>
    <source>
        <strain evidence="2">Pc</strain>
    </source>
</reference>
<comment type="caution">
    <text evidence="2">The sequence shown here is derived from an EMBL/GenBank/DDBJ whole genome shotgun (WGS) entry which is preliminary data.</text>
</comment>
<name>A0A3R7YDD1_APHAT</name>
<dbReference type="AlphaFoldDB" id="A0A3R7YDD1"/>
<feature type="region of interest" description="Disordered" evidence="1">
    <location>
        <begin position="1"/>
        <end position="33"/>
    </location>
</feature>
<organism evidence="2 3">
    <name type="scientific">Aphanomyces astaci</name>
    <name type="common">Crayfish plague agent</name>
    <dbReference type="NCBI Taxonomy" id="112090"/>
    <lineage>
        <taxon>Eukaryota</taxon>
        <taxon>Sar</taxon>
        <taxon>Stramenopiles</taxon>
        <taxon>Oomycota</taxon>
        <taxon>Saprolegniomycetes</taxon>
        <taxon>Saprolegniales</taxon>
        <taxon>Verrucalvaceae</taxon>
        <taxon>Aphanomyces</taxon>
    </lineage>
</organism>
<dbReference type="EMBL" id="MZMZ02002177">
    <property type="protein sequence ID" value="RQM27008.1"/>
    <property type="molecule type" value="Genomic_DNA"/>
</dbReference>
<dbReference type="Proteomes" id="UP000284702">
    <property type="component" value="Unassembled WGS sequence"/>
</dbReference>
<gene>
    <name evidence="2" type="ORF">B5M09_012663</name>
</gene>